<reference evidence="11" key="1">
    <citation type="submission" date="2024-05" db="EMBL/GenBank/DDBJ databases">
        <title>Alkalihalobacillus sp. strain MEB203 novel alkaliphilic bacterium from Lonar Lake, India.</title>
        <authorList>
            <person name="Joshi A."/>
            <person name="Thite S."/>
            <person name="Mengade P."/>
        </authorList>
    </citation>
    <scope>NUCLEOTIDE SEQUENCE</scope>
    <source>
        <strain evidence="11">MEB 203</strain>
    </source>
</reference>
<comment type="subcellular location">
    <subcellularLocation>
        <location evidence="1">Cell inner membrane</location>
        <topology evidence="1">Multi-pass membrane protein</topology>
    </subcellularLocation>
</comment>
<keyword evidence="6 9" id="KW-1133">Transmembrane helix</keyword>
<evidence type="ECO:0000256" key="1">
    <source>
        <dbReference type="ARBA" id="ARBA00004429"/>
    </source>
</evidence>
<evidence type="ECO:0000313" key="11">
    <source>
        <dbReference type="EMBL" id="MDE5414917.1"/>
    </source>
</evidence>
<name>A0ABT5VHX4_9BACI</name>
<evidence type="ECO:0000256" key="7">
    <source>
        <dbReference type="ARBA" id="ARBA00023136"/>
    </source>
</evidence>
<dbReference type="EMBL" id="JAOTPO010000012">
    <property type="protein sequence ID" value="MDE5414917.1"/>
    <property type="molecule type" value="Genomic_DNA"/>
</dbReference>
<evidence type="ECO:0000256" key="9">
    <source>
        <dbReference type="SAM" id="Phobius"/>
    </source>
</evidence>
<keyword evidence="2" id="KW-0813">Transport</keyword>
<dbReference type="Pfam" id="PF04290">
    <property type="entry name" value="DctQ"/>
    <property type="match status" value="1"/>
</dbReference>
<accession>A0ABT5VHX4</accession>
<gene>
    <name evidence="11" type="ORF">N7Z68_16270</name>
</gene>
<keyword evidence="4" id="KW-0997">Cell inner membrane</keyword>
<dbReference type="Proteomes" id="UP001148125">
    <property type="component" value="Unassembled WGS sequence"/>
</dbReference>
<dbReference type="RefSeq" id="WP_275119526.1">
    <property type="nucleotide sequence ID" value="NZ_JAOTPO010000012.1"/>
</dbReference>
<proteinExistence type="inferred from homology"/>
<evidence type="ECO:0000256" key="2">
    <source>
        <dbReference type="ARBA" id="ARBA00022448"/>
    </source>
</evidence>
<comment type="caution">
    <text evidence="11">The sequence shown here is derived from an EMBL/GenBank/DDBJ whole genome shotgun (WGS) entry which is preliminary data.</text>
</comment>
<feature type="transmembrane region" description="Helical" evidence="9">
    <location>
        <begin position="21"/>
        <end position="38"/>
    </location>
</feature>
<feature type="domain" description="Tripartite ATP-independent periplasmic transporters DctQ component" evidence="10">
    <location>
        <begin position="30"/>
        <end position="160"/>
    </location>
</feature>
<feature type="transmembrane region" description="Helical" evidence="9">
    <location>
        <begin position="134"/>
        <end position="151"/>
    </location>
</feature>
<dbReference type="InterPro" id="IPR055348">
    <property type="entry name" value="DctQ"/>
</dbReference>
<comment type="similarity">
    <text evidence="8">Belongs to the TRAP transporter small permease family.</text>
</comment>
<feature type="transmembrane region" description="Helical" evidence="9">
    <location>
        <begin position="50"/>
        <end position="71"/>
    </location>
</feature>
<dbReference type="InterPro" id="IPR007387">
    <property type="entry name" value="TRAP_DctQ"/>
</dbReference>
<organism evidence="11 12">
    <name type="scientific">Alkalihalobacterium chitinilyticum</name>
    <dbReference type="NCBI Taxonomy" id="2980103"/>
    <lineage>
        <taxon>Bacteria</taxon>
        <taxon>Bacillati</taxon>
        <taxon>Bacillota</taxon>
        <taxon>Bacilli</taxon>
        <taxon>Bacillales</taxon>
        <taxon>Bacillaceae</taxon>
        <taxon>Alkalihalobacterium</taxon>
    </lineage>
</organism>
<evidence type="ECO:0000313" key="12">
    <source>
        <dbReference type="Proteomes" id="UP001148125"/>
    </source>
</evidence>
<keyword evidence="7 9" id="KW-0472">Membrane</keyword>
<keyword evidence="3" id="KW-1003">Cell membrane</keyword>
<evidence type="ECO:0000256" key="6">
    <source>
        <dbReference type="ARBA" id="ARBA00022989"/>
    </source>
</evidence>
<evidence type="ECO:0000256" key="8">
    <source>
        <dbReference type="ARBA" id="ARBA00038436"/>
    </source>
</evidence>
<evidence type="ECO:0000256" key="4">
    <source>
        <dbReference type="ARBA" id="ARBA00022519"/>
    </source>
</evidence>
<evidence type="ECO:0000259" key="10">
    <source>
        <dbReference type="Pfam" id="PF04290"/>
    </source>
</evidence>
<keyword evidence="5 9" id="KW-0812">Transmembrane</keyword>
<evidence type="ECO:0000256" key="5">
    <source>
        <dbReference type="ARBA" id="ARBA00022692"/>
    </source>
</evidence>
<sequence length="172" mass="19670">MKLLRGIIKSIDTLNNFIGKVGAWSVILLTFLVVYEVISRRFLGAPTIWTYETITMIYGFHFMIVAAYALVHKSMVSVDILYEKLPLKKQATLDIVTYCILFFPFVISIFYVSIGYAQYSWSTKEVSTSLFAPPLYPIKTIIPIAFGLLMLQGISEVLKRVYILIKGERYES</sequence>
<protein>
    <submittedName>
        <fullName evidence="11">TRAP transporter small permease subunit</fullName>
    </submittedName>
</protein>
<evidence type="ECO:0000256" key="3">
    <source>
        <dbReference type="ARBA" id="ARBA00022475"/>
    </source>
</evidence>
<dbReference type="PANTHER" id="PTHR35011">
    <property type="entry name" value="2,3-DIKETO-L-GULONATE TRAP TRANSPORTER SMALL PERMEASE PROTEIN YIAM"/>
    <property type="match status" value="1"/>
</dbReference>
<feature type="transmembrane region" description="Helical" evidence="9">
    <location>
        <begin position="92"/>
        <end position="114"/>
    </location>
</feature>
<dbReference type="PANTHER" id="PTHR35011:SF4">
    <property type="entry name" value="SLL1102 PROTEIN"/>
    <property type="match status" value="1"/>
</dbReference>
<keyword evidence="12" id="KW-1185">Reference proteome</keyword>